<dbReference type="Pfam" id="PF12893">
    <property type="entry name" value="Lumazine_bd_2"/>
    <property type="match status" value="1"/>
</dbReference>
<dbReference type="Proteomes" id="UP001163156">
    <property type="component" value="Chromosome"/>
</dbReference>
<dbReference type="RefSeq" id="WP_264809110.1">
    <property type="nucleotide sequence ID" value="NZ_CP110226.1"/>
</dbReference>
<dbReference type="EMBL" id="CP110226">
    <property type="protein sequence ID" value="UZD22592.1"/>
    <property type="molecule type" value="Genomic_DNA"/>
</dbReference>
<evidence type="ECO:0000313" key="2">
    <source>
        <dbReference type="EMBL" id="UZD22592.1"/>
    </source>
</evidence>
<keyword evidence="1" id="KW-0732">Signal</keyword>
<gene>
    <name evidence="2" type="ORF">OM944_18315</name>
</gene>
<organism evidence="2 3">
    <name type="scientific">Algoriphagus halophytocola</name>
    <dbReference type="NCBI Taxonomy" id="2991499"/>
    <lineage>
        <taxon>Bacteria</taxon>
        <taxon>Pseudomonadati</taxon>
        <taxon>Bacteroidota</taxon>
        <taxon>Cytophagia</taxon>
        <taxon>Cytophagales</taxon>
        <taxon>Cyclobacteriaceae</taxon>
        <taxon>Algoriphagus</taxon>
    </lineage>
</organism>
<dbReference type="SUPFAM" id="SSF54427">
    <property type="entry name" value="NTF2-like"/>
    <property type="match status" value="1"/>
</dbReference>
<dbReference type="Gene3D" id="3.10.450.50">
    <property type="match status" value="1"/>
</dbReference>
<dbReference type="InterPro" id="IPR039437">
    <property type="entry name" value="FrzH/put_lumazine-bd"/>
</dbReference>
<evidence type="ECO:0000256" key="1">
    <source>
        <dbReference type="SAM" id="SignalP"/>
    </source>
</evidence>
<name>A0ABY6MFM8_9BACT</name>
<feature type="chain" id="PRO_5045543710" evidence="1">
    <location>
        <begin position="24"/>
        <end position="172"/>
    </location>
</feature>
<keyword evidence="3" id="KW-1185">Reference proteome</keyword>
<sequence>MISKPHFYLLLFALSFYAFSSQAQEKDEEAVRAVVDLFFEALESQDSVAYKDIFFSNAQVWYVRQTKDAIKYGNRSYTDDIKSFNSHTVIKETPLDYEIKVHEEIASAWVPYTLSINGDFSHCGVDVFTLFKTNDGWKIVNISFTIEPDGCEALQSNQTHSANSTGLTSPKE</sequence>
<accession>A0ABY6MFM8</accession>
<dbReference type="InterPro" id="IPR032710">
    <property type="entry name" value="NTF2-like_dom_sf"/>
</dbReference>
<reference evidence="2" key="1">
    <citation type="submission" date="2022-10" db="EMBL/GenBank/DDBJ databases">
        <title>Algoriphagus sp. a novel bacteria isolate from halophytes salicornia europaea.</title>
        <authorList>
            <person name="Peng Y."/>
            <person name="Jiang L."/>
            <person name="Lee J."/>
        </authorList>
    </citation>
    <scope>NUCLEOTIDE SEQUENCE</scope>
    <source>
        <strain evidence="2">TR-M5</strain>
    </source>
</reference>
<proteinExistence type="predicted"/>
<protein>
    <submittedName>
        <fullName evidence="2">Nuclear transport factor 2 family protein</fullName>
    </submittedName>
</protein>
<evidence type="ECO:0000313" key="3">
    <source>
        <dbReference type="Proteomes" id="UP001163156"/>
    </source>
</evidence>
<feature type="signal peptide" evidence="1">
    <location>
        <begin position="1"/>
        <end position="23"/>
    </location>
</feature>